<reference evidence="1 2" key="1">
    <citation type="journal article" date="2015" name="Mol. Biochem. Parasitol.">
        <title>Identification of polymorphic genes for use in assemblage B genotyping assays through comparative genomics of multiple assemblage B Giardia duodenalis isolates.</title>
        <authorList>
            <person name="Wielinga C."/>
            <person name="Thompson R.C."/>
            <person name="Monis P."/>
            <person name="Ryan U."/>
        </authorList>
    </citation>
    <scope>NUCLEOTIDE SEQUENCE [LARGE SCALE GENOMIC DNA]</scope>
    <source>
        <strain evidence="1 2">BAH15c1</strain>
    </source>
</reference>
<gene>
    <name evidence="1" type="ORF">QR46_2618</name>
</gene>
<proteinExistence type="predicted"/>
<dbReference type="OrthoDB" id="10327931at2759"/>
<sequence length="244" mass="28215">MLLSARWSERAISKKTCHSLKLTRDKKMGTPFSFDNFDFLDSIDLDDHTDGGRFHLGFDGDLDQASGQPSLCFMLPYPTQPQGQPQEQSFIEHGLDDNACGHILPGWGFNPDTRIHQEPVAAQQVEAPAVSTSNTRRSRKRLTDASNRWGVEWRVRFLEAVLTIGIGNAKTMDILGFMREKYPNHNVEKKHVESYWQNFRRKRRAQYGLSKNEIPRNEHVPKLDDIPQFLHPLAEYWLRQSRPK</sequence>
<dbReference type="AlphaFoldDB" id="A0A132NTL5"/>
<protein>
    <submittedName>
        <fullName evidence="1">Dihydrolipoamide acyltransferase</fullName>
    </submittedName>
</protein>
<comment type="caution">
    <text evidence="1">The sequence shown here is derived from an EMBL/GenBank/DDBJ whole genome shotgun (WGS) entry which is preliminary data.</text>
</comment>
<dbReference type="GO" id="GO:0016746">
    <property type="term" value="F:acyltransferase activity"/>
    <property type="evidence" value="ECO:0007669"/>
    <property type="project" value="UniProtKB-KW"/>
</dbReference>
<organism evidence="1 2">
    <name type="scientific">Giardia duodenalis assemblage B</name>
    <dbReference type="NCBI Taxonomy" id="1394984"/>
    <lineage>
        <taxon>Eukaryota</taxon>
        <taxon>Metamonada</taxon>
        <taxon>Diplomonadida</taxon>
        <taxon>Hexamitidae</taxon>
        <taxon>Giardiinae</taxon>
        <taxon>Giardia</taxon>
    </lineage>
</organism>
<evidence type="ECO:0000313" key="1">
    <source>
        <dbReference type="EMBL" id="KWX13388.1"/>
    </source>
</evidence>
<evidence type="ECO:0000313" key="2">
    <source>
        <dbReference type="Proteomes" id="UP000070089"/>
    </source>
</evidence>
<dbReference type="Proteomes" id="UP000070089">
    <property type="component" value="Unassembled WGS sequence"/>
</dbReference>
<dbReference type="VEuPathDB" id="GiardiaDB:QR46_2618"/>
<keyword evidence="1" id="KW-0808">Transferase</keyword>
<name>A0A132NTL5_GIAIN</name>
<keyword evidence="1" id="KW-0012">Acyltransferase</keyword>
<dbReference type="EMBL" id="JXTI01000071">
    <property type="protein sequence ID" value="KWX13388.1"/>
    <property type="molecule type" value="Genomic_DNA"/>
</dbReference>
<accession>A0A132NTL5</accession>